<keyword evidence="1" id="KW-0472">Membrane</keyword>
<feature type="transmembrane region" description="Helical" evidence="1">
    <location>
        <begin position="71"/>
        <end position="92"/>
    </location>
</feature>
<name>A0ABP9MMC2_9HYPH</name>
<evidence type="ECO:0008006" key="4">
    <source>
        <dbReference type="Google" id="ProtNLM"/>
    </source>
</evidence>
<keyword evidence="3" id="KW-1185">Reference proteome</keyword>
<feature type="transmembrane region" description="Helical" evidence="1">
    <location>
        <begin position="44"/>
        <end position="65"/>
    </location>
</feature>
<dbReference type="InterPro" id="IPR005133">
    <property type="entry name" value="PhaG_MnhG_YufB"/>
</dbReference>
<sequence>MKDDISLTVALVVTAFLILGSGLTLIGTIGLLRLSSFYKRLHMLSLSTSWGAGSILIASFLYSVFVDHHFVFHEILLMGFLFVTIPVASMLVSQAAAYRHHSENRLEERPLALLARQMEEQPPTSKDLSCDKGQRNF</sequence>
<proteinExistence type="predicted"/>
<feature type="transmembrane region" description="Helical" evidence="1">
    <location>
        <begin position="6"/>
        <end position="32"/>
    </location>
</feature>
<dbReference type="Pfam" id="PF03334">
    <property type="entry name" value="PhaG_MnhG_YufB"/>
    <property type="match status" value="1"/>
</dbReference>
<dbReference type="RefSeq" id="WP_345096430.1">
    <property type="nucleotide sequence ID" value="NZ_BAABIY010000012.1"/>
</dbReference>
<dbReference type="PANTHER" id="PTHR34703:SF1">
    <property type="entry name" value="ANTIPORTER SUBUNIT MNHG2-RELATED"/>
    <property type="match status" value="1"/>
</dbReference>
<comment type="caution">
    <text evidence="2">The sequence shown here is derived from an EMBL/GenBank/DDBJ whole genome shotgun (WGS) entry which is preliminary data.</text>
</comment>
<dbReference type="EMBL" id="BAABIY010000012">
    <property type="protein sequence ID" value="GAA5096345.1"/>
    <property type="molecule type" value="Genomic_DNA"/>
</dbReference>
<gene>
    <name evidence="2" type="ORF">GCM10023260_05190</name>
</gene>
<keyword evidence="1" id="KW-0812">Transmembrane</keyword>
<evidence type="ECO:0000313" key="3">
    <source>
        <dbReference type="Proteomes" id="UP001501525"/>
    </source>
</evidence>
<keyword evidence="1" id="KW-1133">Transmembrane helix</keyword>
<evidence type="ECO:0000256" key="1">
    <source>
        <dbReference type="SAM" id="Phobius"/>
    </source>
</evidence>
<protein>
    <recommendedName>
        <fullName evidence="4">Monovalent cation/proton antiporter, MnhG/PhaG subunit</fullName>
    </recommendedName>
</protein>
<dbReference type="NCBIfam" id="TIGR01300">
    <property type="entry name" value="CPA3_mnhG_phaG"/>
    <property type="match status" value="1"/>
</dbReference>
<reference evidence="3" key="1">
    <citation type="journal article" date="2019" name="Int. J. Syst. Evol. Microbiol.">
        <title>The Global Catalogue of Microorganisms (GCM) 10K type strain sequencing project: providing services to taxonomists for standard genome sequencing and annotation.</title>
        <authorList>
            <consortium name="The Broad Institute Genomics Platform"/>
            <consortium name="The Broad Institute Genome Sequencing Center for Infectious Disease"/>
            <person name="Wu L."/>
            <person name="Ma J."/>
        </authorList>
    </citation>
    <scope>NUCLEOTIDE SEQUENCE [LARGE SCALE GENOMIC DNA]</scope>
    <source>
        <strain evidence="3">JCM 17706</strain>
    </source>
</reference>
<accession>A0ABP9MMC2</accession>
<dbReference type="Proteomes" id="UP001501525">
    <property type="component" value="Unassembled WGS sequence"/>
</dbReference>
<dbReference type="PANTHER" id="PTHR34703">
    <property type="entry name" value="ANTIPORTER SUBUNIT MNHG2-RELATED"/>
    <property type="match status" value="1"/>
</dbReference>
<evidence type="ECO:0000313" key="2">
    <source>
        <dbReference type="EMBL" id="GAA5096345.1"/>
    </source>
</evidence>
<organism evidence="2 3">
    <name type="scientific">Bartonella acomydis</name>
    <dbReference type="NCBI Taxonomy" id="686234"/>
    <lineage>
        <taxon>Bacteria</taxon>
        <taxon>Pseudomonadati</taxon>
        <taxon>Pseudomonadota</taxon>
        <taxon>Alphaproteobacteria</taxon>
        <taxon>Hyphomicrobiales</taxon>
        <taxon>Bartonellaceae</taxon>
        <taxon>Bartonella</taxon>
    </lineage>
</organism>